<feature type="chain" id="PRO_5037593883" evidence="2">
    <location>
        <begin position="29"/>
        <end position="149"/>
    </location>
</feature>
<dbReference type="RefSeq" id="WP_209357979.1">
    <property type="nucleotide sequence ID" value="NZ_CP060010.1"/>
</dbReference>
<feature type="compositionally biased region" description="Polar residues" evidence="1">
    <location>
        <begin position="51"/>
        <end position="62"/>
    </location>
</feature>
<evidence type="ECO:0000256" key="2">
    <source>
        <dbReference type="SAM" id="SignalP"/>
    </source>
</evidence>
<reference evidence="3" key="1">
    <citation type="submission" date="2020-07" db="EMBL/GenBank/DDBJ databases">
        <title>Genome sequences of bacteria associated with the marine, planktonic diatom Thalassiosira profunda strain ECT2AJA-044.</title>
        <authorList>
            <person name="Gargas C.B."/>
            <person name="Roberts W.R."/>
            <person name="Alverson A.J."/>
        </authorList>
    </citation>
    <scope>NUCLEOTIDE SEQUENCE</scope>
    <source>
        <strain evidence="3">ECT2AJA-044</strain>
    </source>
</reference>
<evidence type="ECO:0000256" key="1">
    <source>
        <dbReference type="SAM" id="MobiDB-lite"/>
    </source>
</evidence>
<feature type="signal peptide" evidence="2">
    <location>
        <begin position="1"/>
        <end position="28"/>
    </location>
</feature>
<organism evidence="3 4">
    <name type="scientific">Cognatishimia activa</name>
    <dbReference type="NCBI Taxonomy" id="1715691"/>
    <lineage>
        <taxon>Bacteria</taxon>
        <taxon>Pseudomonadati</taxon>
        <taxon>Pseudomonadota</taxon>
        <taxon>Alphaproteobacteria</taxon>
        <taxon>Rhodobacterales</taxon>
        <taxon>Paracoccaceae</taxon>
        <taxon>Cognatishimia</taxon>
    </lineage>
</organism>
<dbReference type="KEGG" id="cact:HZ995_07175"/>
<protein>
    <submittedName>
        <fullName evidence="3">Uncharacterized protein</fullName>
    </submittedName>
</protein>
<dbReference type="EMBL" id="CP060010">
    <property type="protein sequence ID" value="QTN37271.1"/>
    <property type="molecule type" value="Genomic_DNA"/>
</dbReference>
<proteinExistence type="predicted"/>
<dbReference type="Proteomes" id="UP000665026">
    <property type="component" value="Chromosome"/>
</dbReference>
<gene>
    <name evidence="3" type="ORF">HZ995_07175</name>
</gene>
<evidence type="ECO:0000313" key="3">
    <source>
        <dbReference type="EMBL" id="QTN37271.1"/>
    </source>
</evidence>
<keyword evidence="2" id="KW-0732">Signal</keyword>
<feature type="region of interest" description="Disordered" evidence="1">
    <location>
        <begin position="51"/>
        <end position="76"/>
    </location>
</feature>
<accession>A0A975I9U6</accession>
<dbReference type="AlphaFoldDB" id="A0A975I9U6"/>
<evidence type="ECO:0000313" key="4">
    <source>
        <dbReference type="Proteomes" id="UP000665026"/>
    </source>
</evidence>
<sequence>MSRKFISSIMIAAIAATSLSFSAAPAKANDDLAKFLVGATALVIIGKAISDNNRNNQPSRAYTSHRPEPEPKKVRKPRRYALTAACVRRHNTYDGKVKVFGQKCLQNHYHYADSLPRHCKVRLATTKGTKRGYSIPCLRNEGYYIVSSK</sequence>
<name>A0A975I9U6_9RHOB</name>